<dbReference type="Proteomes" id="UP000642070">
    <property type="component" value="Unassembled WGS sequence"/>
</dbReference>
<name>A0A917TS97_9ACTN</name>
<dbReference type="EMBL" id="BMPI01000017">
    <property type="protein sequence ID" value="GGM34063.1"/>
    <property type="molecule type" value="Genomic_DNA"/>
</dbReference>
<proteinExistence type="predicted"/>
<organism evidence="1 2">
    <name type="scientific">Dactylosporangium sucinum</name>
    <dbReference type="NCBI Taxonomy" id="1424081"/>
    <lineage>
        <taxon>Bacteria</taxon>
        <taxon>Bacillati</taxon>
        <taxon>Actinomycetota</taxon>
        <taxon>Actinomycetes</taxon>
        <taxon>Micromonosporales</taxon>
        <taxon>Micromonosporaceae</taxon>
        <taxon>Dactylosporangium</taxon>
    </lineage>
</organism>
<protein>
    <submittedName>
        <fullName evidence="1">Uncharacterized protein</fullName>
    </submittedName>
</protein>
<dbReference type="AlphaFoldDB" id="A0A917TS97"/>
<keyword evidence="2" id="KW-1185">Reference proteome</keyword>
<gene>
    <name evidence="1" type="ORF">GCM10007977_039460</name>
</gene>
<reference evidence="1" key="2">
    <citation type="submission" date="2020-09" db="EMBL/GenBank/DDBJ databases">
        <authorList>
            <person name="Sun Q."/>
            <person name="Ohkuma M."/>
        </authorList>
    </citation>
    <scope>NUCLEOTIDE SEQUENCE</scope>
    <source>
        <strain evidence="1">JCM 19831</strain>
    </source>
</reference>
<comment type="caution">
    <text evidence="1">The sequence shown here is derived from an EMBL/GenBank/DDBJ whole genome shotgun (WGS) entry which is preliminary data.</text>
</comment>
<reference evidence="1" key="1">
    <citation type="journal article" date="2014" name="Int. J. Syst. Evol. Microbiol.">
        <title>Complete genome sequence of Corynebacterium casei LMG S-19264T (=DSM 44701T), isolated from a smear-ripened cheese.</title>
        <authorList>
            <consortium name="US DOE Joint Genome Institute (JGI-PGF)"/>
            <person name="Walter F."/>
            <person name="Albersmeier A."/>
            <person name="Kalinowski J."/>
            <person name="Ruckert C."/>
        </authorList>
    </citation>
    <scope>NUCLEOTIDE SEQUENCE</scope>
    <source>
        <strain evidence="1">JCM 19831</strain>
    </source>
</reference>
<evidence type="ECO:0000313" key="1">
    <source>
        <dbReference type="EMBL" id="GGM34063.1"/>
    </source>
</evidence>
<dbReference type="SUPFAM" id="SSF140453">
    <property type="entry name" value="EsxAB dimer-like"/>
    <property type="match status" value="1"/>
</dbReference>
<dbReference type="Gene3D" id="1.10.287.1060">
    <property type="entry name" value="ESAT-6-like"/>
    <property type="match status" value="1"/>
</dbReference>
<accession>A0A917TS97</accession>
<sequence length="227" mass="24067">MADALDRLAEVGHDLLQRVDGTLTDRGAPPGDPVWPLLRQVGALPGDVLRFGLRLDERALRAAAGEVRAVADRFAHEHRLLTGDVDAGAWEGTGAEAFTTVWRSLTGHLGTTDDPATMCGRLMATGSYVDALADWVAVLRHELAEAIARVATSAEAVTLRSPLTGRSSTALVEAAARVGTRFLQPAADAFTAADDLRARWSSRLSELRYTPPAVPSGPVGGVTRVQL</sequence>
<dbReference type="RefSeq" id="WP_190251326.1">
    <property type="nucleotide sequence ID" value="NZ_BMPI01000017.1"/>
</dbReference>
<evidence type="ECO:0000313" key="2">
    <source>
        <dbReference type="Proteomes" id="UP000642070"/>
    </source>
</evidence>
<dbReference type="InterPro" id="IPR036689">
    <property type="entry name" value="ESAT-6-like_sf"/>
</dbReference>